<dbReference type="EMBL" id="ATDT01000033">
    <property type="protein sequence ID" value="EPF13615.1"/>
    <property type="molecule type" value="Genomic_DNA"/>
</dbReference>
<feature type="region of interest" description="Disordered" evidence="1">
    <location>
        <begin position="1"/>
        <end position="23"/>
    </location>
</feature>
<reference evidence="3 4" key="1">
    <citation type="submission" date="2013-04" db="EMBL/GenBank/DDBJ databases">
        <authorList>
            <person name="Weinstock G."/>
            <person name="Sodergren E."/>
            <person name="Lobos E.A."/>
            <person name="Fulton L."/>
            <person name="Fulton R."/>
            <person name="Courtney L."/>
            <person name="Fronick C."/>
            <person name="O'Laughlin M."/>
            <person name="Godfrey J."/>
            <person name="Wilson R.M."/>
            <person name="Miner T."/>
            <person name="Farmer C."/>
            <person name="Delehaunty K."/>
            <person name="Cordes M."/>
            <person name="Minx P."/>
            <person name="Tomlinson C."/>
            <person name="Chen J."/>
            <person name="Wollam A."/>
            <person name="Pepin K.H."/>
            <person name="Palsikar V.B."/>
            <person name="Zhang X."/>
            <person name="Suruliraj S."/>
            <person name="Perna N.T."/>
            <person name="Plunkett G."/>
            <person name="Warren W."/>
            <person name="Mitreva M."/>
            <person name="Mardis E.R."/>
            <person name="Wilson R.K."/>
        </authorList>
    </citation>
    <scope>NUCLEOTIDE SEQUENCE [LARGE SCALE GENOMIC DNA]</scope>
    <source>
        <strain evidence="3 4">DSM 4568</strain>
    </source>
</reference>
<evidence type="ECO:0000313" key="4">
    <source>
        <dbReference type="Proteomes" id="UP000014585"/>
    </source>
</evidence>
<keyword evidence="2" id="KW-0472">Membrane</keyword>
<accession>S3IKN0</accession>
<comment type="caution">
    <text evidence="3">The sequence shown here is derived from an EMBL/GenBank/DDBJ whole genome shotgun (WGS) entry which is preliminary data.</text>
</comment>
<protein>
    <submittedName>
        <fullName evidence="3">Uncharacterized protein</fullName>
    </submittedName>
</protein>
<evidence type="ECO:0000313" key="3">
    <source>
        <dbReference type="EMBL" id="EPF13615.1"/>
    </source>
</evidence>
<keyword evidence="2" id="KW-0812">Transmembrane</keyword>
<dbReference type="AlphaFoldDB" id="S3IKN0"/>
<dbReference type="HOGENOM" id="CLU_2583828_0_0_6"/>
<evidence type="ECO:0000256" key="1">
    <source>
        <dbReference type="SAM" id="MobiDB-lite"/>
    </source>
</evidence>
<gene>
    <name evidence="3" type="ORF">HMPREF0201_03803</name>
</gene>
<feature type="transmembrane region" description="Helical" evidence="2">
    <location>
        <begin position="32"/>
        <end position="51"/>
    </location>
</feature>
<name>S3IKN0_9ENTR</name>
<evidence type="ECO:0000256" key="2">
    <source>
        <dbReference type="SAM" id="Phobius"/>
    </source>
</evidence>
<feature type="compositionally biased region" description="Basic residues" evidence="1">
    <location>
        <begin position="7"/>
        <end position="19"/>
    </location>
</feature>
<organism evidence="3 4">
    <name type="scientific">Cedecea davisae DSM 4568</name>
    <dbReference type="NCBI Taxonomy" id="566551"/>
    <lineage>
        <taxon>Bacteria</taxon>
        <taxon>Pseudomonadati</taxon>
        <taxon>Pseudomonadota</taxon>
        <taxon>Gammaproteobacteria</taxon>
        <taxon>Enterobacterales</taxon>
        <taxon>Enterobacteriaceae</taxon>
        <taxon>Cedecea</taxon>
    </lineage>
</organism>
<sequence>MAEAEGKRKRGEKKSRQASRRADPDKLAFDNLGNVVTVNLHFVALLIAIAYQPGIFIDLRFAFGQNHSSIFGCHYVVTAAA</sequence>
<keyword evidence="2" id="KW-1133">Transmembrane helix</keyword>
<dbReference type="Proteomes" id="UP000014585">
    <property type="component" value="Unassembled WGS sequence"/>
</dbReference>
<proteinExistence type="predicted"/>